<dbReference type="Proteomes" id="UP001244207">
    <property type="component" value="Unassembled WGS sequence"/>
</dbReference>
<proteinExistence type="predicted"/>
<keyword evidence="2" id="KW-0472">Membrane</keyword>
<feature type="region of interest" description="Disordered" evidence="1">
    <location>
        <begin position="64"/>
        <end position="92"/>
    </location>
</feature>
<name>A0AAD8UMK4_GLOAC</name>
<reference evidence="3" key="1">
    <citation type="submission" date="2021-12" db="EMBL/GenBank/DDBJ databases">
        <title>Comparative genomics, transcriptomics and evolutionary studies reveal genomic signatures of adaptation to plant cell wall in hemibiotrophic fungi.</title>
        <authorList>
            <consortium name="DOE Joint Genome Institute"/>
            <person name="Baroncelli R."/>
            <person name="Diaz J.F."/>
            <person name="Benocci T."/>
            <person name="Peng M."/>
            <person name="Battaglia E."/>
            <person name="Haridas S."/>
            <person name="Andreopoulos W."/>
            <person name="Labutti K."/>
            <person name="Pangilinan J."/>
            <person name="Floch G.L."/>
            <person name="Makela M.R."/>
            <person name="Henrissat B."/>
            <person name="Grigoriev I.V."/>
            <person name="Crouch J.A."/>
            <person name="De Vries R.P."/>
            <person name="Sukno S.A."/>
            <person name="Thon M.R."/>
        </authorList>
    </citation>
    <scope>NUCLEOTIDE SEQUENCE</scope>
    <source>
        <strain evidence="3">CBS 112980</strain>
    </source>
</reference>
<keyword evidence="2" id="KW-1133">Transmembrane helix</keyword>
<sequence>MAFKIGFRSFALIGKVSSIAFLTAFRLRSFLLAFSRFQMVLSWHQSFFSESDGEDLRVMPVFDPFPSSCSRSGRRDNPNNLPHRRNHPSSAA</sequence>
<comment type="caution">
    <text evidence="3">The sequence shown here is derived from an EMBL/GenBank/DDBJ whole genome shotgun (WGS) entry which is preliminary data.</text>
</comment>
<accession>A0AAD8UMK4</accession>
<keyword evidence="2" id="KW-0812">Transmembrane</keyword>
<organism evidence="3 4">
    <name type="scientific">Glomerella acutata</name>
    <name type="common">Colletotrichum acutatum</name>
    <dbReference type="NCBI Taxonomy" id="27357"/>
    <lineage>
        <taxon>Eukaryota</taxon>
        <taxon>Fungi</taxon>
        <taxon>Dikarya</taxon>
        <taxon>Ascomycota</taxon>
        <taxon>Pezizomycotina</taxon>
        <taxon>Sordariomycetes</taxon>
        <taxon>Hypocreomycetidae</taxon>
        <taxon>Glomerellales</taxon>
        <taxon>Glomerellaceae</taxon>
        <taxon>Colletotrichum</taxon>
        <taxon>Colletotrichum acutatum species complex</taxon>
    </lineage>
</organism>
<evidence type="ECO:0000256" key="1">
    <source>
        <dbReference type="SAM" id="MobiDB-lite"/>
    </source>
</evidence>
<keyword evidence="4" id="KW-1185">Reference proteome</keyword>
<evidence type="ECO:0000313" key="3">
    <source>
        <dbReference type="EMBL" id="KAK1723834.1"/>
    </source>
</evidence>
<evidence type="ECO:0000256" key="2">
    <source>
        <dbReference type="SAM" id="Phobius"/>
    </source>
</evidence>
<gene>
    <name evidence="3" type="ORF">BDZ83DRAFT_624851</name>
</gene>
<dbReference type="RefSeq" id="XP_060363889.1">
    <property type="nucleotide sequence ID" value="XM_060508466.1"/>
</dbReference>
<feature type="compositionally biased region" description="Basic residues" evidence="1">
    <location>
        <begin position="82"/>
        <end position="92"/>
    </location>
</feature>
<dbReference type="GeneID" id="85392365"/>
<evidence type="ECO:0000313" key="4">
    <source>
        <dbReference type="Proteomes" id="UP001244207"/>
    </source>
</evidence>
<feature type="transmembrane region" description="Helical" evidence="2">
    <location>
        <begin position="6"/>
        <end position="27"/>
    </location>
</feature>
<dbReference type="AlphaFoldDB" id="A0AAD8UMK4"/>
<protein>
    <submittedName>
        <fullName evidence="3">Uncharacterized protein</fullName>
    </submittedName>
</protein>
<dbReference type="EMBL" id="JAHMHS010000059">
    <property type="protein sequence ID" value="KAK1723834.1"/>
    <property type="molecule type" value="Genomic_DNA"/>
</dbReference>